<evidence type="ECO:0000259" key="3">
    <source>
        <dbReference type="PROSITE" id="PS50803"/>
    </source>
</evidence>
<comment type="subcellular location">
    <subcellularLocation>
        <location evidence="1">Nucleus</location>
    </subcellularLocation>
</comment>
<name>A0ABD1INL9_9TELE</name>
<protein>
    <recommendedName>
        <fullName evidence="3">OAR domain-containing protein</fullName>
    </recommendedName>
</protein>
<feature type="region of interest" description="Disordered" evidence="2">
    <location>
        <begin position="38"/>
        <end position="64"/>
    </location>
</feature>
<evidence type="ECO:0000313" key="5">
    <source>
        <dbReference type="Proteomes" id="UP001591681"/>
    </source>
</evidence>
<proteinExistence type="predicted"/>
<dbReference type="PROSITE" id="PS50803">
    <property type="entry name" value="OAR"/>
    <property type="match status" value="1"/>
</dbReference>
<dbReference type="AlphaFoldDB" id="A0ABD1INL9"/>
<sequence>MVIKGSRTPRGWGVAAERRLCPAVWWPCDPMTPCMPPHPHPHSASAQSDFHMGQSGMSGAHMGQSGLSGLFGGGVSGHVGVANGFEMNVEPDRKSSSIASLRMKAKEHSAAISWAT</sequence>
<accession>A0ABD1INL9</accession>
<dbReference type="GO" id="GO:0005634">
    <property type="term" value="C:nucleus"/>
    <property type="evidence" value="ECO:0007669"/>
    <property type="project" value="UniProtKB-SubCell"/>
</dbReference>
<evidence type="ECO:0000256" key="1">
    <source>
        <dbReference type="ARBA" id="ARBA00004123"/>
    </source>
</evidence>
<dbReference type="InterPro" id="IPR003654">
    <property type="entry name" value="OAR_dom"/>
</dbReference>
<organism evidence="4 5">
    <name type="scientific">Coilia grayii</name>
    <name type="common">Gray's grenadier anchovy</name>
    <dbReference type="NCBI Taxonomy" id="363190"/>
    <lineage>
        <taxon>Eukaryota</taxon>
        <taxon>Metazoa</taxon>
        <taxon>Chordata</taxon>
        <taxon>Craniata</taxon>
        <taxon>Vertebrata</taxon>
        <taxon>Euteleostomi</taxon>
        <taxon>Actinopterygii</taxon>
        <taxon>Neopterygii</taxon>
        <taxon>Teleostei</taxon>
        <taxon>Clupei</taxon>
        <taxon>Clupeiformes</taxon>
        <taxon>Clupeoidei</taxon>
        <taxon>Engraulidae</taxon>
        <taxon>Coilinae</taxon>
        <taxon>Coilia</taxon>
    </lineage>
</organism>
<dbReference type="Pfam" id="PF03826">
    <property type="entry name" value="OAR"/>
    <property type="match status" value="1"/>
</dbReference>
<reference evidence="4 5" key="1">
    <citation type="submission" date="2024-09" db="EMBL/GenBank/DDBJ databases">
        <title>A chromosome-level genome assembly of Gray's grenadier anchovy, Coilia grayii.</title>
        <authorList>
            <person name="Fu Z."/>
        </authorList>
    </citation>
    <scope>NUCLEOTIDE SEQUENCE [LARGE SCALE GENOMIC DNA]</scope>
    <source>
        <strain evidence="4">G4</strain>
        <tissue evidence="4">Muscle</tissue>
    </source>
</reference>
<feature type="domain" description="OAR" evidence="3">
    <location>
        <begin position="96"/>
        <end position="109"/>
    </location>
</feature>
<comment type="caution">
    <text evidence="4">The sequence shown here is derived from an EMBL/GenBank/DDBJ whole genome shotgun (WGS) entry which is preliminary data.</text>
</comment>
<dbReference type="Proteomes" id="UP001591681">
    <property type="component" value="Unassembled WGS sequence"/>
</dbReference>
<gene>
    <name evidence="4" type="ORF">ACEWY4_027973</name>
</gene>
<dbReference type="EMBL" id="JBHFQA010000349">
    <property type="protein sequence ID" value="KAL2076429.1"/>
    <property type="molecule type" value="Genomic_DNA"/>
</dbReference>
<evidence type="ECO:0000256" key="2">
    <source>
        <dbReference type="SAM" id="MobiDB-lite"/>
    </source>
</evidence>
<evidence type="ECO:0000313" key="4">
    <source>
        <dbReference type="EMBL" id="KAL2076429.1"/>
    </source>
</evidence>
<keyword evidence="5" id="KW-1185">Reference proteome</keyword>